<sequence>MSKLDKESHIRYIASLDSKRDDYEYWLSEHLRLNGVYWGLTALCVLDSKTTFNRSEIIAFVRSCWDFKAGAFAAFPGHDAHVLTTLSGIQILAIYDALDVLLEKPGDGRDNSDSSNSSNMKTQCVAFLRSNQLSDGSFQGDRFGEVDTRFVYAALNALSILGQLTPEVVDPAVEFVKLCYNFDGGFGLSPGAESHAAMSLTCIAALAVVNKLDALSPEQMENIAWWLCERQVPEGGLNGRPSKQPDVCYSWWVLSSLAIIGKRDWIDFDKLREFILHSQDPKRGGISDRPGNEVDVFHTCFGVTGLSLMGKDNLVEIDPVYCMPASVTQTFKKYPYHEQ</sequence>
<dbReference type="AlphaFoldDB" id="A0A1G4K1Y4"/>
<name>A0A1G4K1Y4_9SACH</name>
<evidence type="ECO:0000256" key="11">
    <source>
        <dbReference type="RuleBase" id="RU365076"/>
    </source>
</evidence>
<evidence type="ECO:0000259" key="12">
    <source>
        <dbReference type="Pfam" id="PF00432"/>
    </source>
</evidence>
<comment type="catalytic activity">
    <reaction evidence="9 11">
        <text>geranylgeranyl diphosphate + L-cysteinyl-[protein] = S-geranylgeranyl-L-cysteinyl-[protein] + diphosphate</text>
        <dbReference type="Rhea" id="RHEA:21240"/>
        <dbReference type="Rhea" id="RHEA-COMP:10131"/>
        <dbReference type="Rhea" id="RHEA-COMP:11537"/>
        <dbReference type="ChEBI" id="CHEBI:29950"/>
        <dbReference type="ChEBI" id="CHEBI:33019"/>
        <dbReference type="ChEBI" id="CHEBI:57533"/>
        <dbReference type="ChEBI" id="CHEBI:86021"/>
        <dbReference type="EC" id="2.5.1.60"/>
    </reaction>
</comment>
<keyword evidence="8 11" id="KW-0862">Zinc</keyword>
<evidence type="ECO:0000256" key="10">
    <source>
        <dbReference type="ARBA" id="ARBA00069127"/>
    </source>
</evidence>
<evidence type="ECO:0000256" key="5">
    <source>
        <dbReference type="ARBA" id="ARBA00022679"/>
    </source>
</evidence>
<dbReference type="InterPro" id="IPR026873">
    <property type="entry name" value="Ptb1"/>
</dbReference>
<gene>
    <name evidence="13" type="ORF">LAME_0F19834G</name>
</gene>
<evidence type="ECO:0000256" key="3">
    <source>
        <dbReference type="ARBA" id="ARBA00012656"/>
    </source>
</evidence>
<evidence type="ECO:0000256" key="6">
    <source>
        <dbReference type="ARBA" id="ARBA00022723"/>
    </source>
</evidence>
<evidence type="ECO:0000313" key="14">
    <source>
        <dbReference type="Proteomes" id="UP000191144"/>
    </source>
</evidence>
<dbReference type="Gene3D" id="1.50.10.20">
    <property type="match status" value="1"/>
</dbReference>
<keyword evidence="4 11" id="KW-0637">Prenyltransferase</keyword>
<dbReference type="FunFam" id="1.50.10.20:FF:000012">
    <property type="entry name" value="Geranylgeranyl transferase type-2 subunit beta"/>
    <property type="match status" value="1"/>
</dbReference>
<dbReference type="GO" id="GO:0072657">
    <property type="term" value="P:protein localization to membrane"/>
    <property type="evidence" value="ECO:0007669"/>
    <property type="project" value="UniProtKB-ARBA"/>
</dbReference>
<comment type="cofactor">
    <cofactor evidence="11">
        <name>Zn(2+)</name>
        <dbReference type="ChEBI" id="CHEBI:29105"/>
    </cofactor>
    <text evidence="11">Binds 1 zinc ion per subunit.</text>
</comment>
<dbReference type="GO" id="GO:0046872">
    <property type="term" value="F:metal ion binding"/>
    <property type="evidence" value="ECO:0007669"/>
    <property type="project" value="UniProtKB-KW"/>
</dbReference>
<evidence type="ECO:0000256" key="9">
    <source>
        <dbReference type="ARBA" id="ARBA00047658"/>
    </source>
</evidence>
<dbReference type="PANTHER" id="PTHR11774">
    <property type="entry name" value="GERANYLGERANYL TRANSFERASE TYPE BETA SUBUNIT"/>
    <property type="match status" value="1"/>
</dbReference>
<comment type="function">
    <text evidence="11">Catalyzes the transfer of a geranylgeranyl moiety from geranylgeranyl diphosphate to both cysteines of proteins with the C-terminal sequence -XXCC, -XCXC and -CCXX.</text>
</comment>
<dbReference type="PANTHER" id="PTHR11774:SF11">
    <property type="entry name" value="GERANYLGERANYL TRANSFERASE TYPE-2 SUBUNIT BETA"/>
    <property type="match status" value="1"/>
</dbReference>
<dbReference type="Pfam" id="PF00432">
    <property type="entry name" value="Prenyltrans"/>
    <property type="match status" value="1"/>
</dbReference>
<evidence type="ECO:0000256" key="7">
    <source>
        <dbReference type="ARBA" id="ARBA00022737"/>
    </source>
</evidence>
<dbReference type="InterPro" id="IPR008930">
    <property type="entry name" value="Terpenoid_cyclase/PrenylTrfase"/>
</dbReference>
<dbReference type="CDD" id="cd02894">
    <property type="entry name" value="GGTase-II"/>
    <property type="match status" value="1"/>
</dbReference>
<comment type="subunit">
    <text evidence="2">Heterodimer of an alpha and a beta subunit.</text>
</comment>
<evidence type="ECO:0000256" key="1">
    <source>
        <dbReference type="ARBA" id="ARBA00010497"/>
    </source>
</evidence>
<feature type="domain" description="Prenyltransferase alpha-alpha toroid" evidence="12">
    <location>
        <begin position="4"/>
        <end position="323"/>
    </location>
</feature>
<accession>A0A1G4K1Y4</accession>
<keyword evidence="5 11" id="KW-0808">Transferase</keyword>
<evidence type="ECO:0000256" key="2">
    <source>
        <dbReference type="ARBA" id="ARBA00011355"/>
    </source>
</evidence>
<keyword evidence="14" id="KW-1185">Reference proteome</keyword>
<evidence type="ECO:0000256" key="8">
    <source>
        <dbReference type="ARBA" id="ARBA00022833"/>
    </source>
</evidence>
<comment type="similarity">
    <text evidence="1 11">Belongs to the protein prenyltransferase subunit beta family.</text>
</comment>
<reference evidence="14" key="1">
    <citation type="submission" date="2016-03" db="EMBL/GenBank/DDBJ databases">
        <authorList>
            <person name="Devillers Hugo."/>
        </authorList>
    </citation>
    <scope>NUCLEOTIDE SEQUENCE [LARGE SCALE GENOMIC DNA]</scope>
</reference>
<organism evidence="13 14">
    <name type="scientific">Lachancea meyersii CBS 8951</name>
    <dbReference type="NCBI Taxonomy" id="1266667"/>
    <lineage>
        <taxon>Eukaryota</taxon>
        <taxon>Fungi</taxon>
        <taxon>Dikarya</taxon>
        <taxon>Ascomycota</taxon>
        <taxon>Saccharomycotina</taxon>
        <taxon>Saccharomycetes</taxon>
        <taxon>Saccharomycetales</taxon>
        <taxon>Saccharomycetaceae</taxon>
        <taxon>Lachancea</taxon>
    </lineage>
</organism>
<dbReference type="OrthoDB" id="5428259at2759"/>
<dbReference type="EC" id="2.5.1.60" evidence="3 11"/>
<dbReference type="GO" id="GO:0005968">
    <property type="term" value="C:Rab-protein geranylgeranyltransferase complex"/>
    <property type="evidence" value="ECO:0007669"/>
    <property type="project" value="UniProtKB-UniRule"/>
</dbReference>
<dbReference type="EMBL" id="LT598477">
    <property type="protein sequence ID" value="SCU97485.1"/>
    <property type="molecule type" value="Genomic_DNA"/>
</dbReference>
<dbReference type="InterPro" id="IPR045089">
    <property type="entry name" value="PGGT1B-like"/>
</dbReference>
<dbReference type="InterPro" id="IPR001330">
    <property type="entry name" value="Prenyltrans"/>
</dbReference>
<dbReference type="GO" id="GO:0004663">
    <property type="term" value="F:Rab geranylgeranyltransferase activity"/>
    <property type="evidence" value="ECO:0007669"/>
    <property type="project" value="UniProtKB-UniRule"/>
</dbReference>
<dbReference type="Proteomes" id="UP000191144">
    <property type="component" value="Chromosome F"/>
</dbReference>
<protein>
    <recommendedName>
        <fullName evidence="10 11">Geranylgeranyl transferase type-2 subunit beta</fullName>
        <ecNumber evidence="3 11">2.5.1.60</ecNumber>
    </recommendedName>
</protein>
<evidence type="ECO:0000313" key="13">
    <source>
        <dbReference type="EMBL" id="SCU97485.1"/>
    </source>
</evidence>
<evidence type="ECO:0000256" key="4">
    <source>
        <dbReference type="ARBA" id="ARBA00022602"/>
    </source>
</evidence>
<keyword evidence="7" id="KW-0677">Repeat</keyword>
<dbReference type="SUPFAM" id="SSF48239">
    <property type="entry name" value="Terpenoid cyclases/Protein prenyltransferases"/>
    <property type="match status" value="1"/>
</dbReference>
<proteinExistence type="inferred from homology"/>
<keyword evidence="6 11" id="KW-0479">Metal-binding</keyword>